<dbReference type="Gene3D" id="1.10.260.40">
    <property type="entry name" value="lambda repressor-like DNA-binding domains"/>
    <property type="match status" value="1"/>
</dbReference>
<dbReference type="Pfam" id="PF01381">
    <property type="entry name" value="HTH_3"/>
    <property type="match status" value="1"/>
</dbReference>
<dbReference type="SMART" id="SM00530">
    <property type="entry name" value="HTH_XRE"/>
    <property type="match status" value="1"/>
</dbReference>
<dbReference type="RefSeq" id="WP_190418430.1">
    <property type="nucleotide sequence ID" value="NZ_JAMPKK010000009.1"/>
</dbReference>
<feature type="domain" description="HTH cro/C1-type" evidence="1">
    <location>
        <begin position="32"/>
        <end position="77"/>
    </location>
</feature>
<gene>
    <name evidence="2" type="ORF">NDI37_06345</name>
</gene>
<organism evidence="2 3">
    <name type="scientific">Funiculus sociatus GB2-A5</name>
    <dbReference type="NCBI Taxonomy" id="2933946"/>
    <lineage>
        <taxon>Bacteria</taxon>
        <taxon>Bacillati</taxon>
        <taxon>Cyanobacteriota</taxon>
        <taxon>Cyanophyceae</taxon>
        <taxon>Coleofasciculales</taxon>
        <taxon>Coleofasciculaceae</taxon>
        <taxon>Funiculus</taxon>
    </lineage>
</organism>
<dbReference type="CDD" id="cd00093">
    <property type="entry name" value="HTH_XRE"/>
    <property type="match status" value="1"/>
</dbReference>
<proteinExistence type="predicted"/>
<keyword evidence="3" id="KW-1185">Reference proteome</keyword>
<dbReference type="SUPFAM" id="SSF47413">
    <property type="entry name" value="lambda repressor-like DNA-binding domains"/>
    <property type="match status" value="1"/>
</dbReference>
<sequence length="98" mass="10764">MGFPKNAAVNTKSVLEQPEVGKLIDELGQLTNLTQGQLAEILGVAYATINRWENGHIQPSPLAIKQFRALIDQLSESSSQTLRAGIQRLLTQHFSHEG</sequence>
<dbReference type="Proteomes" id="UP001442494">
    <property type="component" value="Unassembled WGS sequence"/>
</dbReference>
<comment type="caution">
    <text evidence="2">The sequence shown here is derived from an EMBL/GenBank/DDBJ whole genome shotgun (WGS) entry which is preliminary data.</text>
</comment>
<name>A0ABV0JKW8_9CYAN</name>
<protein>
    <submittedName>
        <fullName evidence="2">Helix-turn-helix transcriptional regulator</fullName>
    </submittedName>
</protein>
<evidence type="ECO:0000313" key="2">
    <source>
        <dbReference type="EMBL" id="MEP0864083.1"/>
    </source>
</evidence>
<dbReference type="InterPro" id="IPR010982">
    <property type="entry name" value="Lambda_DNA-bd_dom_sf"/>
</dbReference>
<evidence type="ECO:0000259" key="1">
    <source>
        <dbReference type="PROSITE" id="PS50943"/>
    </source>
</evidence>
<accession>A0ABV0JKW8</accession>
<dbReference type="EMBL" id="JAMPKK010000009">
    <property type="protein sequence ID" value="MEP0864083.1"/>
    <property type="molecule type" value="Genomic_DNA"/>
</dbReference>
<reference evidence="2 3" key="1">
    <citation type="submission" date="2022-04" db="EMBL/GenBank/DDBJ databases">
        <title>Positive selection, recombination, and allopatry shape intraspecific diversity of widespread and dominant cyanobacteria.</title>
        <authorList>
            <person name="Wei J."/>
            <person name="Shu W."/>
            <person name="Hu C."/>
        </authorList>
    </citation>
    <scope>NUCLEOTIDE SEQUENCE [LARGE SCALE GENOMIC DNA]</scope>
    <source>
        <strain evidence="2 3">GB2-A5</strain>
    </source>
</reference>
<dbReference type="InterPro" id="IPR001387">
    <property type="entry name" value="Cro/C1-type_HTH"/>
</dbReference>
<dbReference type="PROSITE" id="PS50943">
    <property type="entry name" value="HTH_CROC1"/>
    <property type="match status" value="1"/>
</dbReference>
<evidence type="ECO:0000313" key="3">
    <source>
        <dbReference type="Proteomes" id="UP001442494"/>
    </source>
</evidence>